<dbReference type="STRING" id="685588.A0A067SJ56"/>
<sequence>MAAFVSPFSDYLDTNYVPSSIDRLQILQLLKDPEAELAKLSEDISRLQAEIDDLQKRRDELDNAIEEHRKLLTPFRRLPDDMLREVFLFCLPEKHNALMSAAEAPLLLGRICSRWRSIAYHTPRLWATLHIPLPVPPAHGGLTLWIPSETFQQLCTDFEQRFKNHCQAVQDWLTRSGCCPLSISLNPRDSVPLTQNNYIRTYLEILLKFSHRWRSLEITIPSGEHSTFLASIPSGAVPVLEYLHLKFSRRSVHENVWANSGILNAKKLRVVHLAQFPYRLSTLESDWSRITHLVLSDVASISRNRKLTIDEAFRIFNRCKNLVHCVLDIIDSADAISPTSDVIQLPCLENLAIVDAALSLGTLFECLDVPSLRVVTYHTIFWPSSSRRSPLLTLLSRTNNHVEYLTTDIQFYTLADLVDVFELIPNLTHLTNKRSRFGVSREQARLRSGLPFTMKIMNAFLNLLLPDHDDRCLCPQLHFLDLKESHMLNDLDALTFIQQRIKASEFSDTRISRLTGVNITFTRDTILDIRPFLQVHIDAGLKLILSYPPPRRVLPGNFSPVNGLVKREVSSDIF</sequence>
<keyword evidence="1" id="KW-0175">Coiled coil</keyword>
<feature type="coiled-coil region" evidence="1">
    <location>
        <begin position="30"/>
        <end position="71"/>
    </location>
</feature>
<keyword evidence="3" id="KW-1185">Reference proteome</keyword>
<proteinExistence type="predicted"/>
<dbReference type="HOGENOM" id="CLU_018544_12_0_1"/>
<evidence type="ECO:0000313" key="2">
    <source>
        <dbReference type="EMBL" id="KDR70032.1"/>
    </source>
</evidence>
<dbReference type="Gene3D" id="1.20.1280.50">
    <property type="match status" value="1"/>
</dbReference>
<dbReference type="Proteomes" id="UP000027222">
    <property type="component" value="Unassembled WGS sequence"/>
</dbReference>
<dbReference type="AlphaFoldDB" id="A0A067SJ56"/>
<evidence type="ECO:0000256" key="1">
    <source>
        <dbReference type="SAM" id="Coils"/>
    </source>
</evidence>
<protein>
    <submittedName>
        <fullName evidence="2">Uncharacterized protein</fullName>
    </submittedName>
</protein>
<reference evidence="3" key="1">
    <citation type="journal article" date="2014" name="Proc. Natl. Acad. Sci. U.S.A.">
        <title>Extensive sampling of basidiomycete genomes demonstrates inadequacy of the white-rot/brown-rot paradigm for wood decay fungi.</title>
        <authorList>
            <person name="Riley R."/>
            <person name="Salamov A.A."/>
            <person name="Brown D.W."/>
            <person name="Nagy L.G."/>
            <person name="Floudas D."/>
            <person name="Held B.W."/>
            <person name="Levasseur A."/>
            <person name="Lombard V."/>
            <person name="Morin E."/>
            <person name="Otillar R."/>
            <person name="Lindquist E.A."/>
            <person name="Sun H."/>
            <person name="LaButti K.M."/>
            <person name="Schmutz J."/>
            <person name="Jabbour D."/>
            <person name="Luo H."/>
            <person name="Baker S.E."/>
            <person name="Pisabarro A.G."/>
            <person name="Walton J.D."/>
            <person name="Blanchette R.A."/>
            <person name="Henrissat B."/>
            <person name="Martin F."/>
            <person name="Cullen D."/>
            <person name="Hibbett D.S."/>
            <person name="Grigoriev I.V."/>
        </authorList>
    </citation>
    <scope>NUCLEOTIDE SEQUENCE [LARGE SCALE GENOMIC DNA]</scope>
    <source>
        <strain evidence="3">CBS 339.88</strain>
    </source>
</reference>
<evidence type="ECO:0000313" key="3">
    <source>
        <dbReference type="Proteomes" id="UP000027222"/>
    </source>
</evidence>
<dbReference type="OrthoDB" id="3248197at2759"/>
<name>A0A067SJ56_GALM3</name>
<dbReference type="EMBL" id="KL142399">
    <property type="protein sequence ID" value="KDR70032.1"/>
    <property type="molecule type" value="Genomic_DNA"/>
</dbReference>
<gene>
    <name evidence="2" type="ORF">GALMADRAFT_128196</name>
</gene>
<organism evidence="2 3">
    <name type="scientific">Galerina marginata (strain CBS 339.88)</name>
    <dbReference type="NCBI Taxonomy" id="685588"/>
    <lineage>
        <taxon>Eukaryota</taxon>
        <taxon>Fungi</taxon>
        <taxon>Dikarya</taxon>
        <taxon>Basidiomycota</taxon>
        <taxon>Agaricomycotina</taxon>
        <taxon>Agaricomycetes</taxon>
        <taxon>Agaricomycetidae</taxon>
        <taxon>Agaricales</taxon>
        <taxon>Agaricineae</taxon>
        <taxon>Strophariaceae</taxon>
        <taxon>Galerina</taxon>
    </lineage>
</organism>
<accession>A0A067SJ56</accession>